<dbReference type="RefSeq" id="WP_252168492.1">
    <property type="nucleotide sequence ID" value="NZ_CP084931.1"/>
</dbReference>
<dbReference type="Gene3D" id="3.40.50.720">
    <property type="entry name" value="NAD(P)-binding Rossmann-like Domain"/>
    <property type="match status" value="1"/>
</dbReference>
<evidence type="ECO:0000313" key="4">
    <source>
        <dbReference type="Proteomes" id="UP001056937"/>
    </source>
</evidence>
<keyword evidence="2" id="KW-0560">Oxidoreductase</keyword>
<dbReference type="Pfam" id="PF00106">
    <property type="entry name" value="adh_short"/>
    <property type="match status" value="1"/>
</dbReference>
<name>A0ABY4XCI0_9SPHN</name>
<dbReference type="InterPro" id="IPR036291">
    <property type="entry name" value="NAD(P)-bd_dom_sf"/>
</dbReference>
<dbReference type="Proteomes" id="UP001056937">
    <property type="component" value="Chromosome 2"/>
</dbReference>
<dbReference type="PANTHER" id="PTHR43976:SF16">
    <property type="entry name" value="SHORT-CHAIN DEHYDROGENASE_REDUCTASE FAMILY PROTEIN"/>
    <property type="match status" value="1"/>
</dbReference>
<dbReference type="EMBL" id="CP084931">
    <property type="protein sequence ID" value="USI74679.1"/>
    <property type="molecule type" value="Genomic_DNA"/>
</dbReference>
<keyword evidence="4" id="KW-1185">Reference proteome</keyword>
<evidence type="ECO:0000313" key="3">
    <source>
        <dbReference type="EMBL" id="USI74679.1"/>
    </source>
</evidence>
<comment type="similarity">
    <text evidence="1">Belongs to the short-chain dehydrogenases/reductases (SDR) family.</text>
</comment>
<dbReference type="PRINTS" id="PR00081">
    <property type="entry name" value="GDHRDH"/>
</dbReference>
<sequence>MLAAVPLEGRREHIVQFSSVGGRIGAPGRAPYSAAQWGVGGFSEVLAQEMALIGVRVTIVKPGGFRTDSAGASTSIATGHADYDAVVGKAARMQQAYDGKQPGDPERGARAILTIVGAERPPLRLPLGSDAVAALQRSDHVRLDELERWRARSWT</sequence>
<organism evidence="3 4">
    <name type="scientific">Sphingomonas morindae</name>
    <dbReference type="NCBI Taxonomy" id="1541170"/>
    <lineage>
        <taxon>Bacteria</taxon>
        <taxon>Pseudomonadati</taxon>
        <taxon>Pseudomonadota</taxon>
        <taxon>Alphaproteobacteria</taxon>
        <taxon>Sphingomonadales</taxon>
        <taxon>Sphingomonadaceae</taxon>
        <taxon>Sphingomonas</taxon>
    </lineage>
</organism>
<dbReference type="InterPro" id="IPR051911">
    <property type="entry name" value="SDR_oxidoreductase"/>
</dbReference>
<dbReference type="InterPro" id="IPR002347">
    <property type="entry name" value="SDR_fam"/>
</dbReference>
<evidence type="ECO:0000256" key="1">
    <source>
        <dbReference type="ARBA" id="ARBA00006484"/>
    </source>
</evidence>
<reference evidence="3" key="1">
    <citation type="journal article" date="2022" name="Toxins">
        <title>Genomic Analysis of Sphingopyxis sp. USTB-05 for Biodegrading Cyanobacterial Hepatotoxins.</title>
        <authorList>
            <person name="Liu C."/>
            <person name="Xu Q."/>
            <person name="Zhao Z."/>
            <person name="Zhang H."/>
            <person name="Liu X."/>
            <person name="Yin C."/>
            <person name="Liu Y."/>
            <person name="Yan H."/>
        </authorList>
    </citation>
    <scope>NUCLEOTIDE SEQUENCE</scope>
    <source>
        <strain evidence="3">NBD5</strain>
    </source>
</reference>
<proteinExistence type="inferred from homology"/>
<accession>A0ABY4XCI0</accession>
<dbReference type="SUPFAM" id="SSF51735">
    <property type="entry name" value="NAD(P)-binding Rossmann-fold domains"/>
    <property type="match status" value="1"/>
</dbReference>
<protein>
    <submittedName>
        <fullName evidence="3">SDR family NAD(P)-dependent oxidoreductase</fullName>
    </submittedName>
</protein>
<evidence type="ECO:0000256" key="2">
    <source>
        <dbReference type="ARBA" id="ARBA00023002"/>
    </source>
</evidence>
<dbReference type="PANTHER" id="PTHR43976">
    <property type="entry name" value="SHORT CHAIN DEHYDROGENASE"/>
    <property type="match status" value="1"/>
</dbReference>
<gene>
    <name evidence="3" type="ORF">LHA26_18180</name>
</gene>